<feature type="compositionally biased region" description="Low complexity" evidence="1">
    <location>
        <begin position="51"/>
        <end position="62"/>
    </location>
</feature>
<evidence type="ECO:0000313" key="2">
    <source>
        <dbReference type="EMBL" id="OON19843.1"/>
    </source>
</evidence>
<proteinExistence type="predicted"/>
<protein>
    <submittedName>
        <fullName evidence="2">Uncharacterized protein</fullName>
    </submittedName>
</protein>
<accession>A0A1S8WZZ6</accession>
<keyword evidence="3" id="KW-1185">Reference proteome</keyword>
<name>A0A1S8WZZ6_OPIVI</name>
<dbReference type="Proteomes" id="UP000243686">
    <property type="component" value="Unassembled WGS sequence"/>
</dbReference>
<reference evidence="2 3" key="1">
    <citation type="submission" date="2015-03" db="EMBL/GenBank/DDBJ databases">
        <title>Draft genome of the nematode, Opisthorchis viverrini.</title>
        <authorList>
            <person name="Mitreva M."/>
        </authorList>
    </citation>
    <scope>NUCLEOTIDE SEQUENCE [LARGE SCALE GENOMIC DNA]</scope>
    <source>
        <strain evidence="2">Khon Kaen</strain>
    </source>
</reference>
<sequence length="141" mass="16556">MNWSTHRRTSLKALPPWNQENCESSCASTHRDRKRKKNPRLPSTDTRLDCSSNGSRPSGNPPQRWTTLKLLTVPQHNSFIEKTGATWVRSFFTAILCQPSFMLSCTHIFISWFCIQSQYRHVKTRFTAFFFFSFMLYLRPS</sequence>
<organism evidence="2 3">
    <name type="scientific">Opisthorchis viverrini</name>
    <name type="common">Southeast Asian liver fluke</name>
    <dbReference type="NCBI Taxonomy" id="6198"/>
    <lineage>
        <taxon>Eukaryota</taxon>
        <taxon>Metazoa</taxon>
        <taxon>Spiralia</taxon>
        <taxon>Lophotrochozoa</taxon>
        <taxon>Platyhelminthes</taxon>
        <taxon>Trematoda</taxon>
        <taxon>Digenea</taxon>
        <taxon>Opisthorchiida</taxon>
        <taxon>Opisthorchiata</taxon>
        <taxon>Opisthorchiidae</taxon>
        <taxon>Opisthorchis</taxon>
    </lineage>
</organism>
<dbReference type="EMBL" id="KV893014">
    <property type="protein sequence ID" value="OON19843.1"/>
    <property type="molecule type" value="Genomic_DNA"/>
</dbReference>
<dbReference type="AlphaFoldDB" id="A0A1S8WZZ6"/>
<evidence type="ECO:0000256" key="1">
    <source>
        <dbReference type="SAM" id="MobiDB-lite"/>
    </source>
</evidence>
<feature type="region of interest" description="Disordered" evidence="1">
    <location>
        <begin position="20"/>
        <end position="64"/>
    </location>
</feature>
<gene>
    <name evidence="2" type="ORF">X801_04282</name>
</gene>
<evidence type="ECO:0000313" key="3">
    <source>
        <dbReference type="Proteomes" id="UP000243686"/>
    </source>
</evidence>